<evidence type="ECO:0000313" key="2">
    <source>
        <dbReference type="Proteomes" id="UP001501295"/>
    </source>
</evidence>
<accession>A0ABP8VPZ0</accession>
<sequence length="342" mass="36548">MDLDRGITLIELLGEDGGFTIDLRSVDLALVDDAGVRQLYEIKVRSTAPAPSVLARDVESLDKADGDSRLLYVVPHLTKSLRATALRDSRIAVAATGNETVILDGTEWHALRAAPPPPAPRGRKPWGRLALMRALVRTDEPRTQAVLASETGVAQQAVALALPKLASLGVERGPSGWQALEPSVLWNAFLADYPGPGGLRRRWSGAAPLGVQVDRADELARASETSILLSGDLAADGQAPMRRPVSATVFATADIDLSARSVLVEDGEETLSVVVPADRTVFVTARAWHGSDSKPVGPELTDPMITAWEVAHSRGADRDDAVAHLKETVLAERNRRASRVAL</sequence>
<dbReference type="EMBL" id="BAABLM010000001">
    <property type="protein sequence ID" value="GAA4667615.1"/>
    <property type="molecule type" value="Genomic_DNA"/>
</dbReference>
<gene>
    <name evidence="1" type="ORF">GCM10025780_07320</name>
</gene>
<evidence type="ECO:0000313" key="1">
    <source>
        <dbReference type="EMBL" id="GAA4667615.1"/>
    </source>
</evidence>
<protein>
    <recommendedName>
        <fullName evidence="3">Transcriptional regulator with AbiEi antitoxin domain of type IV toxin-antitoxin system</fullName>
    </recommendedName>
</protein>
<keyword evidence="2" id="KW-1185">Reference proteome</keyword>
<reference evidence="2" key="1">
    <citation type="journal article" date="2019" name="Int. J. Syst. Evol. Microbiol.">
        <title>The Global Catalogue of Microorganisms (GCM) 10K type strain sequencing project: providing services to taxonomists for standard genome sequencing and annotation.</title>
        <authorList>
            <consortium name="The Broad Institute Genomics Platform"/>
            <consortium name="The Broad Institute Genome Sequencing Center for Infectious Disease"/>
            <person name="Wu L."/>
            <person name="Ma J."/>
        </authorList>
    </citation>
    <scope>NUCLEOTIDE SEQUENCE [LARGE SCALE GENOMIC DNA]</scope>
    <source>
        <strain evidence="2">JCM 18956</strain>
    </source>
</reference>
<dbReference type="RefSeq" id="WP_345373312.1">
    <property type="nucleotide sequence ID" value="NZ_BAABLM010000001.1"/>
</dbReference>
<comment type="caution">
    <text evidence="1">The sequence shown here is derived from an EMBL/GenBank/DDBJ whole genome shotgun (WGS) entry which is preliminary data.</text>
</comment>
<dbReference type="Proteomes" id="UP001501295">
    <property type="component" value="Unassembled WGS sequence"/>
</dbReference>
<evidence type="ECO:0008006" key="3">
    <source>
        <dbReference type="Google" id="ProtNLM"/>
    </source>
</evidence>
<proteinExistence type="predicted"/>
<organism evidence="1 2">
    <name type="scientific">Frondihabitans cladoniiphilus</name>
    <dbReference type="NCBI Taxonomy" id="715785"/>
    <lineage>
        <taxon>Bacteria</taxon>
        <taxon>Bacillati</taxon>
        <taxon>Actinomycetota</taxon>
        <taxon>Actinomycetes</taxon>
        <taxon>Micrococcales</taxon>
        <taxon>Microbacteriaceae</taxon>
        <taxon>Frondihabitans</taxon>
    </lineage>
</organism>
<name>A0ABP8VPZ0_9MICO</name>